<dbReference type="PANTHER" id="PTHR11995:SF14">
    <property type="entry name" value="NADH DEHYDROGENASE [UBIQUINONE] IRON-SULFUR PROTEIN 7, MITOCHONDRIAL"/>
    <property type="match status" value="1"/>
</dbReference>
<evidence type="ECO:0000259" key="4">
    <source>
        <dbReference type="Pfam" id="PF01058"/>
    </source>
</evidence>
<evidence type="ECO:0000256" key="1">
    <source>
        <dbReference type="ARBA" id="ARBA00009173"/>
    </source>
</evidence>
<dbReference type="PROSITE" id="PS01150">
    <property type="entry name" value="COMPLEX1_20K"/>
    <property type="match status" value="1"/>
</dbReference>
<dbReference type="SUPFAM" id="SSF56770">
    <property type="entry name" value="HydA/Nqo6-like"/>
    <property type="match status" value="2"/>
</dbReference>
<keyword evidence="2" id="KW-0520">NAD</keyword>
<dbReference type="NCBIfam" id="NF005012">
    <property type="entry name" value="PRK06411.1"/>
    <property type="match status" value="1"/>
</dbReference>
<dbReference type="GO" id="GO:0015990">
    <property type="term" value="P:electron transport coupled proton transport"/>
    <property type="evidence" value="ECO:0007669"/>
    <property type="project" value="TreeGrafter"/>
</dbReference>
<proteinExistence type="inferred from homology"/>
<evidence type="ECO:0000256" key="3">
    <source>
        <dbReference type="SAM" id="Phobius"/>
    </source>
</evidence>
<keyword evidence="6" id="KW-1185">Reference proteome</keyword>
<dbReference type="GO" id="GO:0045271">
    <property type="term" value="C:respiratory chain complex I"/>
    <property type="evidence" value="ECO:0007669"/>
    <property type="project" value="TreeGrafter"/>
</dbReference>
<evidence type="ECO:0000313" key="5">
    <source>
        <dbReference type="EMBL" id="KAF7637449.1"/>
    </source>
</evidence>
<keyword evidence="2" id="KW-0004">4Fe-4S</keyword>
<name>A0A8S9ZV10_9BILA</name>
<evidence type="ECO:0000256" key="2">
    <source>
        <dbReference type="RuleBase" id="RU004464"/>
    </source>
</evidence>
<dbReference type="FunFam" id="3.40.50.12280:FF:000009">
    <property type="entry name" value="NADH dehydrogenase [ubiquinone] iron-sulfur protein 7, mitochondrial"/>
    <property type="match status" value="1"/>
</dbReference>
<comment type="similarity">
    <text evidence="1 2">Belongs to the complex I 20 kDa subunit family.</text>
</comment>
<dbReference type="InterPro" id="IPR006137">
    <property type="entry name" value="NADH_UbQ_OxRdtase-like_20kDa"/>
</dbReference>
<feature type="transmembrane region" description="Helical" evidence="3">
    <location>
        <begin position="89"/>
        <end position="113"/>
    </location>
</feature>
<keyword evidence="2" id="KW-0411">Iron-sulfur</keyword>
<dbReference type="GO" id="GO:0032981">
    <property type="term" value="P:mitochondrial respiratory chain complex I assembly"/>
    <property type="evidence" value="ECO:0007669"/>
    <property type="project" value="TreeGrafter"/>
</dbReference>
<keyword evidence="3" id="KW-0472">Membrane</keyword>
<keyword evidence="3" id="KW-1133">Transmembrane helix</keyword>
<evidence type="ECO:0000313" key="6">
    <source>
        <dbReference type="Proteomes" id="UP000605970"/>
    </source>
</evidence>
<dbReference type="GO" id="GO:0008137">
    <property type="term" value="F:NADH dehydrogenase (ubiquinone) activity"/>
    <property type="evidence" value="ECO:0007669"/>
    <property type="project" value="InterPro"/>
</dbReference>
<reference evidence="5" key="1">
    <citation type="journal article" date="2020" name="Ecol. Evol.">
        <title>Genome structure and content of the rice root-knot nematode (Meloidogyne graminicola).</title>
        <authorList>
            <person name="Phan N.T."/>
            <person name="Danchin E.G.J."/>
            <person name="Klopp C."/>
            <person name="Perfus-Barbeoch L."/>
            <person name="Kozlowski D.K."/>
            <person name="Koutsovoulos G.D."/>
            <person name="Lopez-Roques C."/>
            <person name="Bouchez O."/>
            <person name="Zahm M."/>
            <person name="Besnard G."/>
            <person name="Bellafiore S."/>
        </authorList>
    </citation>
    <scope>NUCLEOTIDE SEQUENCE</scope>
    <source>
        <strain evidence="5">VN-18</strain>
    </source>
</reference>
<dbReference type="PANTHER" id="PTHR11995">
    <property type="entry name" value="NADH DEHYDROGENASE"/>
    <property type="match status" value="1"/>
</dbReference>
<dbReference type="Pfam" id="PF01058">
    <property type="entry name" value="Oxidored_q6"/>
    <property type="match status" value="1"/>
</dbReference>
<dbReference type="GO" id="GO:0046872">
    <property type="term" value="F:metal ion binding"/>
    <property type="evidence" value="ECO:0007669"/>
    <property type="project" value="UniProtKB-KW"/>
</dbReference>
<dbReference type="Proteomes" id="UP000605970">
    <property type="component" value="Unassembled WGS sequence"/>
</dbReference>
<feature type="domain" description="NADH:ubiquinone oxidoreductase-like 20kDa subunit" evidence="4">
    <location>
        <begin position="131"/>
        <end position="234"/>
    </location>
</feature>
<accession>A0A8S9ZV10</accession>
<keyword evidence="2" id="KW-0408">Iron</keyword>
<dbReference type="EMBL" id="JABEBT010000020">
    <property type="protein sequence ID" value="KAF7637449.1"/>
    <property type="molecule type" value="Genomic_DNA"/>
</dbReference>
<dbReference type="InterPro" id="IPR006138">
    <property type="entry name" value="NADH_UQ_OxRdtase_20Kd_su"/>
</dbReference>
<dbReference type="GO" id="GO:0051539">
    <property type="term" value="F:4 iron, 4 sulfur cluster binding"/>
    <property type="evidence" value="ECO:0007669"/>
    <property type="project" value="UniProtKB-KW"/>
</dbReference>
<keyword evidence="3" id="KW-0812">Transmembrane</keyword>
<dbReference type="OrthoDB" id="268400at2759"/>
<comment type="caution">
    <text evidence="5">The sequence shown here is derived from an EMBL/GenBank/DDBJ whole genome shotgun (WGS) entry which is preliminary data.</text>
</comment>
<dbReference type="GO" id="GO:0005739">
    <property type="term" value="C:mitochondrion"/>
    <property type="evidence" value="ECO:0007669"/>
    <property type="project" value="GOC"/>
</dbReference>
<dbReference type="Gene3D" id="3.40.50.12280">
    <property type="match status" value="2"/>
</dbReference>
<dbReference type="GO" id="GO:0009060">
    <property type="term" value="P:aerobic respiration"/>
    <property type="evidence" value="ECO:0007669"/>
    <property type="project" value="TreeGrafter"/>
</dbReference>
<dbReference type="AlphaFoldDB" id="A0A8S9ZV10"/>
<keyword evidence="2" id="KW-0479">Metal-binding</keyword>
<organism evidence="5 6">
    <name type="scientific">Meloidogyne graminicola</name>
    <dbReference type="NCBI Taxonomy" id="189291"/>
    <lineage>
        <taxon>Eukaryota</taxon>
        <taxon>Metazoa</taxon>
        <taxon>Ecdysozoa</taxon>
        <taxon>Nematoda</taxon>
        <taxon>Chromadorea</taxon>
        <taxon>Rhabditida</taxon>
        <taxon>Tylenchina</taxon>
        <taxon>Tylenchomorpha</taxon>
        <taxon>Tylenchoidea</taxon>
        <taxon>Meloidogynidae</taxon>
        <taxon>Meloidogyninae</taxon>
        <taxon>Meloidogyne</taxon>
    </lineage>
</organism>
<protein>
    <submittedName>
        <fullName evidence="5">Oxidored_q6 domain-containing protein</fullName>
    </submittedName>
</protein>
<dbReference type="NCBIfam" id="TIGR01957">
    <property type="entry name" value="nuoB_fam"/>
    <property type="match status" value="1"/>
</dbReference>
<sequence length="250" mass="28300">MFVNRFISRYLLNPCSFSQTNKFFVSSSNVCNKEIQQVADSGVSYPDPKAGPKTFEEKMGFPLKPASSWGEYAIMRLDDLMNLAQRNSLWPLTFGLACCAVEMVILIFCHIYVATSFDIPCGSFNINLTQMHFAAPRYDMDRYGVVFRASPRQVNLIIVSGTVTNKMAPALRKIFDQMPDPKFVISMGSCANGGGYYHYAYSVLRGCDRVIPVDIYVPGCPPSAEALLYGVLQLQKKMKRMKRIQLWYRK</sequence>
<dbReference type="GO" id="GO:0048038">
    <property type="term" value="F:quinone binding"/>
    <property type="evidence" value="ECO:0007669"/>
    <property type="project" value="InterPro"/>
</dbReference>
<gene>
    <name evidence="5" type="ORF">Mgra_00003192</name>
</gene>